<organism evidence="2">
    <name type="scientific">hydrothermal vent metagenome</name>
    <dbReference type="NCBI Taxonomy" id="652676"/>
    <lineage>
        <taxon>unclassified sequences</taxon>
        <taxon>metagenomes</taxon>
        <taxon>ecological metagenomes</taxon>
    </lineage>
</organism>
<sequence>NSRDYFDKFHKLGALIIEPATAMVSLLDHFVRSPNAASLLLGMDEGQDTLDVEIRNKDIHGMRLRELRLPSDVLVLSVKRKGQLLVSHGYTRLRLGDIITLVGAGNSLEDLKFKFDT</sequence>
<dbReference type="PROSITE" id="PS51202">
    <property type="entry name" value="RCK_C"/>
    <property type="match status" value="1"/>
</dbReference>
<dbReference type="GO" id="GO:0006813">
    <property type="term" value="P:potassium ion transport"/>
    <property type="evidence" value="ECO:0007669"/>
    <property type="project" value="InterPro"/>
</dbReference>
<evidence type="ECO:0000313" key="2">
    <source>
        <dbReference type="EMBL" id="VAW26643.1"/>
    </source>
</evidence>
<dbReference type="GO" id="GO:0008324">
    <property type="term" value="F:monoatomic cation transmembrane transporter activity"/>
    <property type="evidence" value="ECO:0007669"/>
    <property type="project" value="InterPro"/>
</dbReference>
<dbReference type="Gene3D" id="3.30.70.1450">
    <property type="entry name" value="Regulator of K+ conductance, C-terminal domain"/>
    <property type="match status" value="1"/>
</dbReference>
<accession>A0A3B0UE85</accession>
<dbReference type="SUPFAM" id="SSF116726">
    <property type="entry name" value="TrkA C-terminal domain-like"/>
    <property type="match status" value="1"/>
</dbReference>
<proteinExistence type="predicted"/>
<protein>
    <recommendedName>
        <fullName evidence="1">RCK C-terminal domain-containing protein</fullName>
    </recommendedName>
</protein>
<evidence type="ECO:0000259" key="1">
    <source>
        <dbReference type="PROSITE" id="PS51202"/>
    </source>
</evidence>
<dbReference type="AlphaFoldDB" id="A0A3B0UE85"/>
<dbReference type="Pfam" id="PF02080">
    <property type="entry name" value="TrkA_C"/>
    <property type="match status" value="1"/>
</dbReference>
<reference evidence="2" key="1">
    <citation type="submission" date="2018-06" db="EMBL/GenBank/DDBJ databases">
        <authorList>
            <person name="Zhirakovskaya E."/>
        </authorList>
    </citation>
    <scope>NUCLEOTIDE SEQUENCE</scope>
</reference>
<dbReference type="EMBL" id="UOER01000617">
    <property type="protein sequence ID" value="VAW26643.1"/>
    <property type="molecule type" value="Genomic_DNA"/>
</dbReference>
<name>A0A3B0UE85_9ZZZZ</name>
<gene>
    <name evidence="2" type="ORF">MNBD_BACTEROID04-1923</name>
</gene>
<dbReference type="InterPro" id="IPR036721">
    <property type="entry name" value="RCK_C_sf"/>
</dbReference>
<feature type="non-terminal residue" evidence="2">
    <location>
        <position position="1"/>
    </location>
</feature>
<dbReference type="InterPro" id="IPR006037">
    <property type="entry name" value="RCK_C"/>
</dbReference>
<feature type="domain" description="RCK C-terminal" evidence="1">
    <location>
        <begin position="34"/>
        <end position="117"/>
    </location>
</feature>